<evidence type="ECO:0000256" key="7">
    <source>
        <dbReference type="ARBA" id="ARBA00022605"/>
    </source>
</evidence>
<dbReference type="InterPro" id="IPR018136">
    <property type="entry name" value="Aconitase_4Fe-4S_BS"/>
</dbReference>
<comment type="caution">
    <text evidence="21">The sequence shown here is derived from an EMBL/GenBank/DDBJ whole genome shotgun (WGS) entry which is preliminary data.</text>
</comment>
<comment type="cofactor">
    <cofactor evidence="17">
        <name>[4Fe-4S] cluster</name>
        <dbReference type="ChEBI" id="CHEBI:49883"/>
    </cofactor>
    <text evidence="17">Binds 1 [4Fe-4S] cluster per subunit.</text>
</comment>
<keyword evidence="12 17" id="KW-0496">Mitochondrion</keyword>
<dbReference type="InterPro" id="IPR015928">
    <property type="entry name" value="Aconitase/3IPM_dehydase_swvl"/>
</dbReference>
<evidence type="ECO:0000256" key="4">
    <source>
        <dbReference type="ARBA" id="ARBA00007185"/>
    </source>
</evidence>
<dbReference type="GO" id="GO:0005739">
    <property type="term" value="C:mitochondrion"/>
    <property type="evidence" value="ECO:0007669"/>
    <property type="project" value="UniProtKB-SubCell"/>
</dbReference>
<dbReference type="SUPFAM" id="SSF53732">
    <property type="entry name" value="Aconitase iron-sulfur domain"/>
    <property type="match status" value="1"/>
</dbReference>
<dbReference type="NCBIfam" id="TIGR00139">
    <property type="entry name" value="h_aconitase"/>
    <property type="match status" value="1"/>
</dbReference>
<dbReference type="InterPro" id="IPR004418">
    <property type="entry name" value="Homoaconitase_mito"/>
</dbReference>
<evidence type="ECO:0000256" key="1">
    <source>
        <dbReference type="ARBA" id="ARBA00003422"/>
    </source>
</evidence>
<evidence type="ECO:0000256" key="17">
    <source>
        <dbReference type="RuleBase" id="RU362038"/>
    </source>
</evidence>
<evidence type="ECO:0000313" key="21">
    <source>
        <dbReference type="EMBL" id="KAJ1921034.1"/>
    </source>
</evidence>
<dbReference type="GO" id="GO:0046872">
    <property type="term" value="F:metal ion binding"/>
    <property type="evidence" value="ECO:0007669"/>
    <property type="project" value="UniProtKB-UniRule"/>
</dbReference>
<dbReference type="GO" id="GO:0019878">
    <property type="term" value="P:lysine biosynthetic process via aminoadipic acid"/>
    <property type="evidence" value="ECO:0007669"/>
    <property type="project" value="UniProtKB-UniRule"/>
</dbReference>
<dbReference type="InterPro" id="IPR015931">
    <property type="entry name" value="Acnase/IPM_dHydase_lsu_aba_1/3"/>
</dbReference>
<keyword evidence="22" id="KW-1185">Reference proteome</keyword>
<keyword evidence="11 17" id="KW-0411">Iron-sulfur</keyword>
<keyword evidence="8 17" id="KW-0479">Metal-binding</keyword>
<gene>
    <name evidence="21" type="primary">LYS4</name>
    <name evidence="21" type="ORF">H4219_000892</name>
</gene>
<evidence type="ECO:0000256" key="13">
    <source>
        <dbReference type="ARBA" id="ARBA00023154"/>
    </source>
</evidence>
<dbReference type="PROSITE" id="PS01244">
    <property type="entry name" value="ACONITASE_2"/>
    <property type="match status" value="1"/>
</dbReference>
<accession>A0A9W8A4P1</accession>
<dbReference type="SUPFAM" id="SSF52016">
    <property type="entry name" value="LeuD/IlvD-like"/>
    <property type="match status" value="1"/>
</dbReference>
<dbReference type="OrthoDB" id="10262323at2759"/>
<keyword evidence="7 17" id="KW-0028">Amino-acid biosynthesis</keyword>
<dbReference type="Pfam" id="PF00694">
    <property type="entry name" value="Aconitase_C"/>
    <property type="match status" value="1"/>
</dbReference>
<evidence type="ECO:0000259" key="19">
    <source>
        <dbReference type="Pfam" id="PF00330"/>
    </source>
</evidence>
<dbReference type="InterPro" id="IPR000573">
    <property type="entry name" value="AconitaseA/IPMdHydase_ssu_swvl"/>
</dbReference>
<dbReference type="AlphaFoldDB" id="A0A9W8A4P1"/>
<comment type="function">
    <text evidence="1 17">Catalyzes the reversible hydration of cis-homoaconitate to (2R,3S)-homoisocitrate, a step in the alpha-aminoadipate pathway for lysine biosynthesis.</text>
</comment>
<evidence type="ECO:0000256" key="8">
    <source>
        <dbReference type="ARBA" id="ARBA00022723"/>
    </source>
</evidence>
<evidence type="ECO:0000256" key="18">
    <source>
        <dbReference type="SAM" id="MobiDB-lite"/>
    </source>
</evidence>
<proteinExistence type="inferred from homology"/>
<dbReference type="EC" id="4.2.1.36" evidence="5 17"/>
<evidence type="ECO:0000256" key="12">
    <source>
        <dbReference type="ARBA" id="ARBA00023128"/>
    </source>
</evidence>
<feature type="domain" description="Aconitase/3-isopropylmalate dehydratase large subunit alpha/beta/alpha" evidence="19">
    <location>
        <begin position="122"/>
        <end position="541"/>
    </location>
</feature>
<evidence type="ECO:0000256" key="9">
    <source>
        <dbReference type="ARBA" id="ARBA00022946"/>
    </source>
</evidence>
<evidence type="ECO:0000256" key="10">
    <source>
        <dbReference type="ARBA" id="ARBA00023004"/>
    </source>
</evidence>
<keyword evidence="9 17" id="KW-0809">Transit peptide</keyword>
<evidence type="ECO:0000256" key="5">
    <source>
        <dbReference type="ARBA" id="ARBA00012022"/>
    </source>
</evidence>
<feature type="region of interest" description="Disordered" evidence="18">
    <location>
        <begin position="580"/>
        <end position="600"/>
    </location>
</feature>
<dbReference type="GO" id="GO:0051539">
    <property type="term" value="F:4 iron, 4 sulfur cluster binding"/>
    <property type="evidence" value="ECO:0007669"/>
    <property type="project" value="UniProtKB-UniRule"/>
</dbReference>
<dbReference type="Proteomes" id="UP001150538">
    <property type="component" value="Unassembled WGS sequence"/>
</dbReference>
<dbReference type="PANTHER" id="PTHR43822:SF2">
    <property type="entry name" value="HOMOACONITASE, MITOCHONDRIAL"/>
    <property type="match status" value="1"/>
</dbReference>
<protein>
    <recommendedName>
        <fullName evidence="6 17">Homoaconitase, mitochondrial</fullName>
        <ecNumber evidence="5 17">4.2.1.36</ecNumber>
    </recommendedName>
    <alternativeName>
        <fullName evidence="16 17">Homoaconitate hydratase</fullName>
    </alternativeName>
</protein>
<dbReference type="EMBL" id="JANBPU010000007">
    <property type="protein sequence ID" value="KAJ1921034.1"/>
    <property type="molecule type" value="Genomic_DNA"/>
</dbReference>
<dbReference type="Gene3D" id="3.30.499.10">
    <property type="entry name" value="Aconitase, domain 3"/>
    <property type="match status" value="2"/>
</dbReference>
<reference evidence="21" key="1">
    <citation type="submission" date="2022-07" db="EMBL/GenBank/DDBJ databases">
        <title>Phylogenomic reconstructions and comparative analyses of Kickxellomycotina fungi.</title>
        <authorList>
            <person name="Reynolds N.K."/>
            <person name="Stajich J.E."/>
            <person name="Barry K."/>
            <person name="Grigoriev I.V."/>
            <person name="Crous P."/>
            <person name="Smith M.E."/>
        </authorList>
    </citation>
    <scope>NUCLEOTIDE SEQUENCE</scope>
    <source>
        <strain evidence="21">NBRC 100468</strain>
    </source>
</reference>
<keyword evidence="14 17" id="KW-0456">Lyase</keyword>
<dbReference type="PRINTS" id="PR00415">
    <property type="entry name" value="ACONITASE"/>
</dbReference>
<comment type="pathway">
    <text evidence="3 17">Amino-acid biosynthesis; L-lysine biosynthesis via AAA pathway; L-alpha-aminoadipate from 2-oxoglutarate: step 3/5.</text>
</comment>
<dbReference type="Gene3D" id="3.20.19.10">
    <property type="entry name" value="Aconitase, domain 4"/>
    <property type="match status" value="1"/>
</dbReference>
<dbReference type="GO" id="GO:0004409">
    <property type="term" value="F:homoaconitate hydratase activity"/>
    <property type="evidence" value="ECO:0007669"/>
    <property type="project" value="UniProtKB-UniRule"/>
</dbReference>
<comment type="similarity">
    <text evidence="4 17">Belongs to the aconitase/IPM isomerase family.</text>
</comment>
<comment type="catalytic activity">
    <reaction evidence="15 17">
        <text>(2R,3S)-homoisocitrate = cis-homoaconitate + H2O</text>
        <dbReference type="Rhea" id="RHEA:15485"/>
        <dbReference type="ChEBI" id="CHEBI:15377"/>
        <dbReference type="ChEBI" id="CHEBI:15404"/>
        <dbReference type="ChEBI" id="CHEBI:58174"/>
        <dbReference type="EC" id="4.2.1.36"/>
    </reaction>
</comment>
<evidence type="ECO:0000256" key="11">
    <source>
        <dbReference type="ARBA" id="ARBA00023014"/>
    </source>
</evidence>
<keyword evidence="13 17" id="KW-0457">Lysine biosynthesis</keyword>
<dbReference type="InterPro" id="IPR036008">
    <property type="entry name" value="Aconitase_4Fe-4S_dom"/>
</dbReference>
<comment type="subcellular location">
    <subcellularLocation>
        <location evidence="2 17">Mitochondrion</location>
    </subcellularLocation>
</comment>
<evidence type="ECO:0000256" key="2">
    <source>
        <dbReference type="ARBA" id="ARBA00004173"/>
    </source>
</evidence>
<evidence type="ECO:0000256" key="14">
    <source>
        <dbReference type="ARBA" id="ARBA00023239"/>
    </source>
</evidence>
<organism evidence="21 22">
    <name type="scientific">Mycoemilia scoparia</name>
    <dbReference type="NCBI Taxonomy" id="417184"/>
    <lineage>
        <taxon>Eukaryota</taxon>
        <taxon>Fungi</taxon>
        <taxon>Fungi incertae sedis</taxon>
        <taxon>Zoopagomycota</taxon>
        <taxon>Kickxellomycotina</taxon>
        <taxon>Kickxellomycetes</taxon>
        <taxon>Kickxellales</taxon>
        <taxon>Kickxellaceae</taxon>
        <taxon>Mycoemilia</taxon>
    </lineage>
</organism>
<dbReference type="PANTHER" id="PTHR43822">
    <property type="entry name" value="HOMOACONITASE, MITOCHONDRIAL-RELATED"/>
    <property type="match status" value="1"/>
</dbReference>
<evidence type="ECO:0000256" key="6">
    <source>
        <dbReference type="ARBA" id="ARBA00021560"/>
    </source>
</evidence>
<dbReference type="Pfam" id="PF00330">
    <property type="entry name" value="Aconitase"/>
    <property type="match status" value="1"/>
</dbReference>
<dbReference type="InterPro" id="IPR050067">
    <property type="entry name" value="IPM_dehydratase_rel_enz"/>
</dbReference>
<evidence type="ECO:0000256" key="16">
    <source>
        <dbReference type="ARBA" id="ARBA00032706"/>
    </source>
</evidence>
<evidence type="ECO:0000313" key="22">
    <source>
        <dbReference type="Proteomes" id="UP001150538"/>
    </source>
</evidence>
<keyword evidence="10 17" id="KW-0408">Iron</keyword>
<name>A0A9W8A4P1_9FUNG</name>
<sequence length="796" mass="84741">MSFAARPRIISGASVRGVSPISTTYGPLARRYVFLNTRALGVRTNTTLANIKLDRGLKASDYTKGFEINRIHSFSTTSINLAAQSSRRGQTLIEKLAQRYMAGTSDANPKNVYQGDFIGIKPACVMTHDNTGAVISKFESIGATKFADPSRVVFALDHDIQNKSEKNLQKYAKIKAFASKYGASFYPAGRGIGHQVMVEEGHAFPGTLTVASDSHSNMYGGIGALGTPVVRTDAASLWATGQTWWQVPPTAKVELTGQLKPGVTGKDIIVALCGIFSKDEVLNHAIEFVGDAIPSLCIEDRLAIANMTTEWGALAGVFPIDETLIKWYENRAKWLETTRGKDPHPRINSERIKKLSSDVQHGSLASDSNAVYAKTLTLDLSTLDPHVSGPDTVKKATPLSVMEASKIKVQKAYLVSCVNSRFKDIEEAANVIRSIEEARKSVGNAVPVTVAEGVEWYIAAASTQVQAAAEEAGHWELLLKAGAKPLPPGCGPCIGLGTGLLKDGEVGISATNRNYKGRMGSKNAQSYLSSPAVVAASALNGFICSPDTAISQLGLGKAIETGGQTVTTATPKHTIKVSDASDFAKSDSSESPSTGTIVDGFPSTTSGRLLYLPADNLNTDGIYPGKYTYQDDLTPETMAKVVMENYDPKFAQIVQTNDIVVSGANFGTGSSREQAATALLAAGVRLLLCQSASETFKRNAVNNGLLVLEAPHLVSWLKDAKDSNTEAWSKSSPLTLVTGLDADVSLVSGSLKIKDNSGAIVYEGQVPSVGEAAQEIIVAGGLEGWIKRKMEVDSQK</sequence>
<evidence type="ECO:0000256" key="15">
    <source>
        <dbReference type="ARBA" id="ARBA00029338"/>
    </source>
</evidence>
<evidence type="ECO:0000259" key="20">
    <source>
        <dbReference type="Pfam" id="PF00694"/>
    </source>
</evidence>
<feature type="domain" description="Aconitase A/isopropylmalate dehydratase small subunit swivel" evidence="20">
    <location>
        <begin position="598"/>
        <end position="711"/>
    </location>
</feature>
<evidence type="ECO:0000256" key="3">
    <source>
        <dbReference type="ARBA" id="ARBA00005106"/>
    </source>
</evidence>
<dbReference type="InterPro" id="IPR001030">
    <property type="entry name" value="Acoase/IPM_deHydtase_lsu_aba"/>
</dbReference>